<reference evidence="2 3" key="1">
    <citation type="submission" date="2020-08" db="EMBL/GenBank/DDBJ databases">
        <title>Genomic Encyclopedia of Type Strains, Phase IV (KMG-IV): sequencing the most valuable type-strain genomes for metagenomic binning, comparative biology and taxonomic classification.</title>
        <authorList>
            <person name="Goeker M."/>
        </authorList>
    </citation>
    <scope>NUCLEOTIDE SEQUENCE [LARGE SCALE GENOMIC DNA]</scope>
    <source>
        <strain evidence="2 3">DSM 14552</strain>
    </source>
</reference>
<feature type="compositionally biased region" description="Basic residues" evidence="1">
    <location>
        <begin position="86"/>
        <end position="95"/>
    </location>
</feature>
<accession>A0A7W5ZRQ9</accession>
<proteinExistence type="predicted"/>
<gene>
    <name evidence="2" type="ORF">GGQ88_000026</name>
</gene>
<evidence type="ECO:0000256" key="1">
    <source>
        <dbReference type="SAM" id="MobiDB-lite"/>
    </source>
</evidence>
<dbReference type="Proteomes" id="UP000562395">
    <property type="component" value="Unassembled WGS sequence"/>
</dbReference>
<comment type="caution">
    <text evidence="2">The sequence shown here is derived from an EMBL/GenBank/DDBJ whole genome shotgun (WGS) entry which is preliminary data.</text>
</comment>
<sequence>MPRALKLFRTAIGFHDAYVAAPSRKAALDAWGTDKDLFARGVAEQVDDRDLFKRLAETPGEVFRRARGSAKDHLDALPPEEPAPKKQPRAPKPPRPKNDAVRKARAALDALESEQADEAAALRRKEAELARERRVMEQAHVRALDDAQRQLEELQAEYDRALAKWHDA</sequence>
<evidence type="ECO:0000313" key="3">
    <source>
        <dbReference type="Proteomes" id="UP000562395"/>
    </source>
</evidence>
<dbReference type="RefSeq" id="WP_183611006.1">
    <property type="nucleotide sequence ID" value="NZ_JACICY010000001.1"/>
</dbReference>
<evidence type="ECO:0000313" key="2">
    <source>
        <dbReference type="EMBL" id="MBB3858786.1"/>
    </source>
</evidence>
<dbReference type="AlphaFoldDB" id="A0A7W5ZRQ9"/>
<feature type="region of interest" description="Disordered" evidence="1">
    <location>
        <begin position="62"/>
        <end position="126"/>
    </location>
</feature>
<name>A0A7W5ZRQ9_9SPHN</name>
<keyword evidence="3" id="KW-1185">Reference proteome</keyword>
<protein>
    <submittedName>
        <fullName evidence="2">Type IV secretory pathway VirB10-like protein</fullName>
    </submittedName>
</protein>
<organism evidence="2 3">
    <name type="scientific">Novosphingobium hassiacum</name>
    <dbReference type="NCBI Taxonomy" id="173676"/>
    <lineage>
        <taxon>Bacteria</taxon>
        <taxon>Pseudomonadati</taxon>
        <taxon>Pseudomonadota</taxon>
        <taxon>Alphaproteobacteria</taxon>
        <taxon>Sphingomonadales</taxon>
        <taxon>Sphingomonadaceae</taxon>
        <taxon>Novosphingobium</taxon>
    </lineage>
</organism>
<dbReference type="EMBL" id="JACICY010000001">
    <property type="protein sequence ID" value="MBB3858786.1"/>
    <property type="molecule type" value="Genomic_DNA"/>
</dbReference>